<feature type="domain" description="YdbS-like PH" evidence="2">
    <location>
        <begin position="417"/>
        <end position="496"/>
    </location>
</feature>
<feature type="transmembrane region" description="Helical" evidence="1">
    <location>
        <begin position="372"/>
        <end position="392"/>
    </location>
</feature>
<protein>
    <recommendedName>
        <fullName evidence="2">YdbS-like PH domain-containing protein</fullName>
    </recommendedName>
</protein>
<dbReference type="EMBL" id="UOEF01000156">
    <property type="protein sequence ID" value="VAV93115.1"/>
    <property type="molecule type" value="Genomic_DNA"/>
</dbReference>
<feature type="transmembrane region" description="Helical" evidence="1">
    <location>
        <begin position="245"/>
        <end position="269"/>
    </location>
</feature>
<dbReference type="PANTHER" id="PTHR34473:SF2">
    <property type="entry name" value="UPF0699 TRANSMEMBRANE PROTEIN YDBT"/>
    <property type="match status" value="1"/>
</dbReference>
<organism evidence="3">
    <name type="scientific">hydrothermal vent metagenome</name>
    <dbReference type="NCBI Taxonomy" id="652676"/>
    <lineage>
        <taxon>unclassified sequences</taxon>
        <taxon>metagenomes</taxon>
        <taxon>ecological metagenomes</taxon>
    </lineage>
</organism>
<dbReference type="AlphaFoldDB" id="A0A3B0SDN5"/>
<feature type="domain" description="YdbS-like PH" evidence="2">
    <location>
        <begin position="74"/>
        <end position="153"/>
    </location>
</feature>
<feature type="transmembrane region" description="Helical" evidence="1">
    <location>
        <begin position="189"/>
        <end position="209"/>
    </location>
</feature>
<feature type="transmembrane region" description="Helical" evidence="1">
    <location>
        <begin position="23"/>
        <end position="47"/>
    </location>
</feature>
<evidence type="ECO:0000313" key="3">
    <source>
        <dbReference type="EMBL" id="VAV93115.1"/>
    </source>
</evidence>
<sequence>MSDIAGGTSDVAQEAAFQHLHPLSIVVGFIRFLSQNIILIGILYFGILDQNPLYTLMLGGGVFVLAILFSYVIWSRFTYQVGALEIRIKSGVISRNNRSIPFERIQDVSLERKPIPRMLGLATVKLETGSGGGEDGKLDSLSLKTAEELRDSIRVYKSDVVAAKARPNAPEPQDEATDNLLFAMDSKRLMIAGLFNFSFVFFAIIAALAQNIDSFLDVPYFEITYWADRLQRVEFVDGLSVAARIAGILGAIFSLILVGIISGVIRTVIRDYGFRLDRAKNGFRRRRGLFTLTDMVMPIHRVQAAILRTGPIREKFGWFHLKFQSLAGDAGGETDHSAAPCANMDEIQLILDETDIRLYSQSQKFLSVHPAFWWRDTIITFLILGAIALGSAKFVHPGLIAIISLWVPITIFLFLGWRRHQYALTDNQIFVRQGWWRRKLTILPRRKIQTVDVGQSPLDHPFNLATVTIGAAGGSALSPIRIMDIPFDQAMVLRGQLI</sequence>
<keyword evidence="1" id="KW-0812">Transmembrane</keyword>
<feature type="transmembrane region" description="Helical" evidence="1">
    <location>
        <begin position="398"/>
        <end position="417"/>
    </location>
</feature>
<feature type="transmembrane region" description="Helical" evidence="1">
    <location>
        <begin position="53"/>
        <end position="74"/>
    </location>
</feature>
<reference evidence="3" key="1">
    <citation type="submission" date="2018-06" db="EMBL/GenBank/DDBJ databases">
        <authorList>
            <person name="Zhirakovskaya E."/>
        </authorList>
    </citation>
    <scope>NUCLEOTIDE SEQUENCE</scope>
</reference>
<dbReference type="InterPro" id="IPR005182">
    <property type="entry name" value="YdbS-like_PH"/>
</dbReference>
<keyword evidence="1" id="KW-1133">Transmembrane helix</keyword>
<evidence type="ECO:0000256" key="1">
    <source>
        <dbReference type="SAM" id="Phobius"/>
    </source>
</evidence>
<name>A0A3B0SDN5_9ZZZZ</name>
<evidence type="ECO:0000259" key="2">
    <source>
        <dbReference type="Pfam" id="PF03703"/>
    </source>
</evidence>
<dbReference type="Pfam" id="PF03703">
    <property type="entry name" value="bPH_2"/>
    <property type="match status" value="2"/>
</dbReference>
<proteinExistence type="predicted"/>
<keyword evidence="1" id="KW-0472">Membrane</keyword>
<gene>
    <name evidence="3" type="ORF">MNBD_ALPHA04-2403</name>
</gene>
<dbReference type="PIRSF" id="PIRSF026631">
    <property type="entry name" value="UCP026631"/>
    <property type="match status" value="1"/>
</dbReference>
<accession>A0A3B0SDN5</accession>
<dbReference type="InterPro" id="IPR014529">
    <property type="entry name" value="UCP026631"/>
</dbReference>
<dbReference type="PANTHER" id="PTHR34473">
    <property type="entry name" value="UPF0699 TRANSMEMBRANE PROTEIN YDBS"/>
    <property type="match status" value="1"/>
</dbReference>